<keyword evidence="2" id="KW-1185">Reference proteome</keyword>
<name>A0ACD3AGJ1_9AGAR</name>
<dbReference type="Proteomes" id="UP000308600">
    <property type="component" value="Unassembled WGS sequence"/>
</dbReference>
<gene>
    <name evidence="1" type="ORF">BDN72DRAFT_901510</name>
</gene>
<organism evidence="1 2">
    <name type="scientific">Pluteus cervinus</name>
    <dbReference type="NCBI Taxonomy" id="181527"/>
    <lineage>
        <taxon>Eukaryota</taxon>
        <taxon>Fungi</taxon>
        <taxon>Dikarya</taxon>
        <taxon>Basidiomycota</taxon>
        <taxon>Agaricomycotina</taxon>
        <taxon>Agaricomycetes</taxon>
        <taxon>Agaricomycetidae</taxon>
        <taxon>Agaricales</taxon>
        <taxon>Pluteineae</taxon>
        <taxon>Pluteaceae</taxon>
        <taxon>Pluteus</taxon>
    </lineage>
</organism>
<reference evidence="1 2" key="1">
    <citation type="journal article" date="2019" name="Nat. Ecol. Evol.">
        <title>Megaphylogeny resolves global patterns of mushroom evolution.</title>
        <authorList>
            <person name="Varga T."/>
            <person name="Krizsan K."/>
            <person name="Foldi C."/>
            <person name="Dima B."/>
            <person name="Sanchez-Garcia M."/>
            <person name="Sanchez-Ramirez S."/>
            <person name="Szollosi G.J."/>
            <person name="Szarkandi J.G."/>
            <person name="Papp V."/>
            <person name="Albert L."/>
            <person name="Andreopoulos W."/>
            <person name="Angelini C."/>
            <person name="Antonin V."/>
            <person name="Barry K.W."/>
            <person name="Bougher N.L."/>
            <person name="Buchanan P."/>
            <person name="Buyck B."/>
            <person name="Bense V."/>
            <person name="Catcheside P."/>
            <person name="Chovatia M."/>
            <person name="Cooper J."/>
            <person name="Damon W."/>
            <person name="Desjardin D."/>
            <person name="Finy P."/>
            <person name="Geml J."/>
            <person name="Haridas S."/>
            <person name="Hughes K."/>
            <person name="Justo A."/>
            <person name="Karasinski D."/>
            <person name="Kautmanova I."/>
            <person name="Kiss B."/>
            <person name="Kocsube S."/>
            <person name="Kotiranta H."/>
            <person name="LaButti K.M."/>
            <person name="Lechner B.E."/>
            <person name="Liimatainen K."/>
            <person name="Lipzen A."/>
            <person name="Lukacs Z."/>
            <person name="Mihaltcheva S."/>
            <person name="Morgado L.N."/>
            <person name="Niskanen T."/>
            <person name="Noordeloos M.E."/>
            <person name="Ohm R.A."/>
            <person name="Ortiz-Santana B."/>
            <person name="Ovrebo C."/>
            <person name="Racz N."/>
            <person name="Riley R."/>
            <person name="Savchenko A."/>
            <person name="Shiryaev A."/>
            <person name="Soop K."/>
            <person name="Spirin V."/>
            <person name="Szebenyi C."/>
            <person name="Tomsovsky M."/>
            <person name="Tulloss R.E."/>
            <person name="Uehling J."/>
            <person name="Grigoriev I.V."/>
            <person name="Vagvolgyi C."/>
            <person name="Papp T."/>
            <person name="Martin F.M."/>
            <person name="Miettinen O."/>
            <person name="Hibbett D.S."/>
            <person name="Nagy L.G."/>
        </authorList>
    </citation>
    <scope>NUCLEOTIDE SEQUENCE [LARGE SCALE GENOMIC DNA]</scope>
    <source>
        <strain evidence="1 2">NL-1719</strain>
    </source>
</reference>
<sequence>MPDPESEEIQPAFPPEIEELIFSLSAQSDLESSKILIFVAKRVYEWLKPHLYKVAILHDNQADCGRLELDSKLLKIHGHHVRHLLLWYRPWDEMFVHNPATFLSWCPNVVDIALWRVETVYDGDLVDQLLALPLTRISFDVTRLNDDITKYSISKPISFTSVTHLELNGMEIRFPVDKIKGYFPSITHMALEEDLKLPVKDILDCWGDQLEVLIWYHGTKSVSDDPRVVVLSPSGEYVRNWNEATKDGPSSVWRKAEEEVKRRRRDAGM</sequence>
<proteinExistence type="predicted"/>
<dbReference type="EMBL" id="ML208472">
    <property type="protein sequence ID" value="TFK64499.1"/>
    <property type="molecule type" value="Genomic_DNA"/>
</dbReference>
<accession>A0ACD3AGJ1</accession>
<evidence type="ECO:0000313" key="2">
    <source>
        <dbReference type="Proteomes" id="UP000308600"/>
    </source>
</evidence>
<evidence type="ECO:0000313" key="1">
    <source>
        <dbReference type="EMBL" id="TFK64499.1"/>
    </source>
</evidence>
<protein>
    <submittedName>
        <fullName evidence="1">Uncharacterized protein</fullName>
    </submittedName>
</protein>